<comment type="caution">
    <text evidence="2">The sequence shown here is derived from an EMBL/GenBank/DDBJ whole genome shotgun (WGS) entry which is preliminary data.</text>
</comment>
<gene>
    <name evidence="2" type="ORF">PAALTS15_19108</name>
</gene>
<sequence>MRGKIGSFLKFCGSFLIFALVLSILGMLMDRSMFRKDYLMVCLLVFLLPGLVLRKIGGSMKKKADEREQLRQLGLNPPSMAFQSFLRFAGGFLMFLYGIVWFAMIVNWSTQGDKFMLAAIFALLFFTPGVLLWWAASGLEKRSQERFRREHLAYFELEPVPMPSYAPTIEEIVEVPPAQPIRRAEIEAAASSTVPQTAPQLPKMIACSSCGAQTSVSPSSTSTCEYCGSTVTYRYLIMT</sequence>
<accession>S9SNP0</accession>
<evidence type="ECO:0000313" key="3">
    <source>
        <dbReference type="Proteomes" id="UP000015344"/>
    </source>
</evidence>
<feature type="transmembrane region" description="Helical" evidence="1">
    <location>
        <begin position="7"/>
        <end position="26"/>
    </location>
</feature>
<dbReference type="PATRIC" id="fig|1117108.3.peg.3932"/>
<feature type="transmembrane region" description="Helical" evidence="1">
    <location>
        <begin position="38"/>
        <end position="57"/>
    </location>
</feature>
<reference evidence="2 3" key="1">
    <citation type="submission" date="2013-05" db="EMBL/GenBank/DDBJ databases">
        <authorList>
            <person name="Strain E.A."/>
            <person name="Brown E."/>
            <person name="Allard M.W."/>
            <person name="Luo Y.L."/>
        </authorList>
    </citation>
    <scope>NUCLEOTIDE SEQUENCE [LARGE SCALE GENOMIC DNA]</scope>
    <source>
        <strain evidence="2 3">TS-15</strain>
    </source>
</reference>
<dbReference type="EMBL" id="ATMT01000064">
    <property type="protein sequence ID" value="EPY05668.1"/>
    <property type="molecule type" value="Genomic_DNA"/>
</dbReference>
<organism evidence="2 3">
    <name type="scientific">Paenibacillus alvei TS-15</name>
    <dbReference type="NCBI Taxonomy" id="1117108"/>
    <lineage>
        <taxon>Bacteria</taxon>
        <taxon>Bacillati</taxon>
        <taxon>Bacillota</taxon>
        <taxon>Bacilli</taxon>
        <taxon>Bacillales</taxon>
        <taxon>Paenibacillaceae</taxon>
        <taxon>Paenibacillus</taxon>
    </lineage>
</organism>
<feature type="transmembrane region" description="Helical" evidence="1">
    <location>
        <begin position="115"/>
        <end position="136"/>
    </location>
</feature>
<keyword evidence="1" id="KW-1133">Transmembrane helix</keyword>
<dbReference type="Proteomes" id="UP000015344">
    <property type="component" value="Unassembled WGS sequence"/>
</dbReference>
<evidence type="ECO:0000313" key="2">
    <source>
        <dbReference type="EMBL" id="EPY05668.1"/>
    </source>
</evidence>
<feature type="transmembrane region" description="Helical" evidence="1">
    <location>
        <begin position="85"/>
        <end position="109"/>
    </location>
</feature>
<keyword evidence="1" id="KW-0812">Transmembrane</keyword>
<keyword evidence="1" id="KW-0472">Membrane</keyword>
<dbReference type="AlphaFoldDB" id="S9SNP0"/>
<evidence type="ECO:0000256" key="1">
    <source>
        <dbReference type="SAM" id="Phobius"/>
    </source>
</evidence>
<proteinExistence type="predicted"/>
<protein>
    <submittedName>
        <fullName evidence="2">Uncharacterized protein</fullName>
    </submittedName>
</protein>
<name>S9SNP0_PAEAL</name>